<name>A0ABS9C9B4_9FLAO</name>
<sequence>MKVSEAHLALSSFSNQNAGIGISIDLIKRLIFDQLKRLASRFESLESNQTFKNSYNVFFSGDFDTSNLTFNFVNVVNPINANEFFPQIEIKNLKLNIKGELEVDESGNKIKKTLALISVDYPVIAGIIQLIEKKLKITLFNERHFESGFIKQWEIDQTLKTYFELPPHNFLDTDWQQLEVYFKATSLFSGRDIADAFIDSLNLPDIFKIWHC</sequence>
<accession>A0ABS9C9B4</accession>
<evidence type="ECO:0000313" key="2">
    <source>
        <dbReference type="Proteomes" id="UP001430374"/>
    </source>
</evidence>
<gene>
    <name evidence="1" type="ORF">H9Q08_17180</name>
</gene>
<proteinExistence type="predicted"/>
<organism evidence="1 2">
    <name type="scientific">Chryseobacterium indicum</name>
    <dbReference type="NCBI Taxonomy" id="2766954"/>
    <lineage>
        <taxon>Bacteria</taxon>
        <taxon>Pseudomonadati</taxon>
        <taxon>Bacteroidota</taxon>
        <taxon>Flavobacteriia</taxon>
        <taxon>Flavobacteriales</taxon>
        <taxon>Weeksellaceae</taxon>
        <taxon>Chryseobacterium group</taxon>
        <taxon>Chryseobacterium</taxon>
    </lineage>
</organism>
<comment type="caution">
    <text evidence="1">The sequence shown here is derived from an EMBL/GenBank/DDBJ whole genome shotgun (WGS) entry which is preliminary data.</text>
</comment>
<dbReference type="EMBL" id="JACSGT010000002">
    <property type="protein sequence ID" value="MCF2221021.1"/>
    <property type="molecule type" value="Genomic_DNA"/>
</dbReference>
<evidence type="ECO:0000313" key="1">
    <source>
        <dbReference type="EMBL" id="MCF2221021.1"/>
    </source>
</evidence>
<dbReference type="RefSeq" id="WP_235132369.1">
    <property type="nucleotide sequence ID" value="NZ_JACSGT010000002.1"/>
</dbReference>
<dbReference type="Proteomes" id="UP001430374">
    <property type="component" value="Unassembled WGS sequence"/>
</dbReference>
<keyword evidence="2" id="KW-1185">Reference proteome</keyword>
<protein>
    <submittedName>
        <fullName evidence="1">Uncharacterized protein</fullName>
    </submittedName>
</protein>
<reference evidence="1" key="1">
    <citation type="submission" date="2021-08" db="EMBL/GenBank/DDBJ databases">
        <title>Complete genome sequence of Chryseobacterium sp strain PS-8.</title>
        <authorList>
            <person name="Das S.K."/>
        </authorList>
    </citation>
    <scope>NUCLEOTIDE SEQUENCE</scope>
    <source>
        <strain evidence="1">PS-8</strain>
    </source>
</reference>